<evidence type="ECO:0000313" key="2">
    <source>
        <dbReference type="EMBL" id="MFD1263434.1"/>
    </source>
</evidence>
<sequence length="376" mass="40066">MSPGGQAEARQGGSLVLTPASARLSGDWTLRALGPQLPGLRRQLRMASADAAWSLEAVERLDSFGATLLWQAWGRRWPTQLSLRPAHRQTLERVARSAERPLPQRSVFTPIDAVVALGSALIAFLAHVRDFVVLLGQIFLDLLHVLRHPRDWPWLEISANVHKVGVKAMPVTALVGFLIGVVLSYLSSLQLKVFGADVFIVNILGLGIIRELGPVLVSVLVAGRSGSAMTAQLGVMRVTEEIDALAAMGVSCSLRLVLPKVIALGLVMPLLVLWTSTIALLGGWVSAWVELDLSLRYFVDALPDAVPVANVYIGLSKGAVFGVLIALVACHFGLRVKPNTESLSANTTASVVTAITAVILVDALFAIATKSIGIPG</sequence>
<dbReference type="RefSeq" id="WP_277833179.1">
    <property type="nucleotide sequence ID" value="NZ_JARQZE010000007.1"/>
</dbReference>
<evidence type="ECO:0000313" key="3">
    <source>
        <dbReference type="Proteomes" id="UP001597158"/>
    </source>
</evidence>
<feature type="transmembrane region" description="Helical" evidence="1">
    <location>
        <begin position="309"/>
        <end position="334"/>
    </location>
</feature>
<dbReference type="InterPro" id="IPR030802">
    <property type="entry name" value="Permease_MalE"/>
</dbReference>
<keyword evidence="1" id="KW-1133">Transmembrane helix</keyword>
<dbReference type="PANTHER" id="PTHR30188:SF3">
    <property type="entry name" value="ABC TRANSPORTER PERMEASE"/>
    <property type="match status" value="1"/>
</dbReference>
<feature type="transmembrane region" description="Helical" evidence="1">
    <location>
        <begin position="168"/>
        <end position="187"/>
    </location>
</feature>
<accession>A0ABW3WEB8</accession>
<name>A0ABW3WEB8_9RHOO</name>
<dbReference type="PANTHER" id="PTHR30188">
    <property type="entry name" value="ABC TRANSPORTER PERMEASE PROTEIN-RELATED"/>
    <property type="match status" value="1"/>
</dbReference>
<organism evidence="2 3">
    <name type="scientific">Thauera mechernichensis</name>
    <dbReference type="NCBI Taxonomy" id="82788"/>
    <lineage>
        <taxon>Bacteria</taxon>
        <taxon>Pseudomonadati</taxon>
        <taxon>Pseudomonadota</taxon>
        <taxon>Betaproteobacteria</taxon>
        <taxon>Rhodocyclales</taxon>
        <taxon>Zoogloeaceae</taxon>
        <taxon>Thauera</taxon>
    </lineage>
</organism>
<reference evidence="3" key="1">
    <citation type="journal article" date="2019" name="Int. J. Syst. Evol. Microbiol.">
        <title>The Global Catalogue of Microorganisms (GCM) 10K type strain sequencing project: providing services to taxonomists for standard genome sequencing and annotation.</title>
        <authorList>
            <consortium name="The Broad Institute Genomics Platform"/>
            <consortium name="The Broad Institute Genome Sequencing Center for Infectious Disease"/>
            <person name="Wu L."/>
            <person name="Ma J."/>
        </authorList>
    </citation>
    <scope>NUCLEOTIDE SEQUENCE [LARGE SCALE GENOMIC DNA]</scope>
    <source>
        <strain evidence="3">CCUG 48884</strain>
    </source>
</reference>
<evidence type="ECO:0000256" key="1">
    <source>
        <dbReference type="SAM" id="Phobius"/>
    </source>
</evidence>
<keyword evidence="1" id="KW-0472">Membrane</keyword>
<dbReference type="EMBL" id="JBHTMC010000013">
    <property type="protein sequence ID" value="MFD1263434.1"/>
    <property type="molecule type" value="Genomic_DNA"/>
</dbReference>
<gene>
    <name evidence="2" type="ORF">ACFQ4M_07535</name>
</gene>
<protein>
    <submittedName>
        <fullName evidence="2">MlaE family ABC transporter permease</fullName>
    </submittedName>
</protein>
<proteinExistence type="predicted"/>
<feature type="transmembrane region" description="Helical" evidence="1">
    <location>
        <begin position="106"/>
        <end position="125"/>
    </location>
</feature>
<keyword evidence="1" id="KW-0812">Transmembrane</keyword>
<comment type="caution">
    <text evidence="2">The sequence shown here is derived from an EMBL/GenBank/DDBJ whole genome shotgun (WGS) entry which is preliminary data.</text>
</comment>
<keyword evidence="3" id="KW-1185">Reference proteome</keyword>
<feature type="transmembrane region" description="Helical" evidence="1">
    <location>
        <begin position="346"/>
        <end position="368"/>
    </location>
</feature>
<dbReference type="Pfam" id="PF02405">
    <property type="entry name" value="MlaE"/>
    <property type="match status" value="1"/>
</dbReference>
<feature type="transmembrane region" description="Helical" evidence="1">
    <location>
        <begin position="261"/>
        <end position="289"/>
    </location>
</feature>
<feature type="transmembrane region" description="Helical" evidence="1">
    <location>
        <begin position="199"/>
        <end position="222"/>
    </location>
</feature>
<dbReference type="Proteomes" id="UP001597158">
    <property type="component" value="Unassembled WGS sequence"/>
</dbReference>